<dbReference type="Proteomes" id="UP001159428">
    <property type="component" value="Unassembled WGS sequence"/>
</dbReference>
<protein>
    <recommendedName>
        <fullName evidence="5">Odorant receptor</fullName>
    </recommendedName>
</protein>
<feature type="chain" id="PRO_5043392773" description="Odorant receptor" evidence="2">
    <location>
        <begin position="26"/>
        <end position="440"/>
    </location>
</feature>
<accession>A0AAU9XKB0</accession>
<comment type="caution">
    <text evidence="3">The sequence shown here is derived from an EMBL/GenBank/DDBJ whole genome shotgun (WGS) entry which is preliminary data.</text>
</comment>
<sequence>MLSTFQIRFVVLIVVLSYIVDNSLSDSPGSEIQCKWNCFVHMADLTALMREMANSSTMNNKLIKLSVQYEKLIDDKCANEKSVNSSEFSSEHCQVCLVNKRLFPSMTSNKSSINPSLHKEHREILAICILKPTRITVSSPMDYSSRSSTICHLINFEAGFESIAYYAMETNPLGLCMNFTIPDRTNSTKGLQGALDPRRWPKMVLDVFLVVFFEIFQYYSLAFLCLFYPTEILQDGVTHIILEGVSPVSFYISFYSKRSLKAKPCFLCNYSSFTKTYHELALTLYDCYKGSKRTQSQDFPFTSDQLPKLPNNSHDLDNVIAIPKELFEMAREELSPLREGVSILILKITMIVSFVLIVFSLAMVSSFDTTPLVKTLLTFFTLSLPKIVAIYIDGGWQKKLRAKVMEEKVPKIVEKFISETSMTTRGLRDRNANSDEVILI</sequence>
<evidence type="ECO:0000256" key="1">
    <source>
        <dbReference type="SAM" id="Phobius"/>
    </source>
</evidence>
<gene>
    <name evidence="3" type="ORF">PMEA_00024694</name>
</gene>
<keyword evidence="1" id="KW-0812">Transmembrane</keyword>
<evidence type="ECO:0000313" key="4">
    <source>
        <dbReference type="Proteomes" id="UP001159428"/>
    </source>
</evidence>
<feature type="transmembrane region" description="Helical" evidence="1">
    <location>
        <begin position="207"/>
        <end position="230"/>
    </location>
</feature>
<name>A0AAU9XKB0_9CNID</name>
<dbReference type="AlphaFoldDB" id="A0AAU9XKB0"/>
<feature type="transmembrane region" description="Helical" evidence="1">
    <location>
        <begin position="341"/>
        <end position="364"/>
    </location>
</feature>
<proteinExistence type="predicted"/>
<feature type="non-terminal residue" evidence="3">
    <location>
        <position position="440"/>
    </location>
</feature>
<reference evidence="3 4" key="1">
    <citation type="submission" date="2022-05" db="EMBL/GenBank/DDBJ databases">
        <authorList>
            <consortium name="Genoscope - CEA"/>
            <person name="William W."/>
        </authorList>
    </citation>
    <scope>NUCLEOTIDE SEQUENCE [LARGE SCALE GENOMIC DNA]</scope>
</reference>
<dbReference type="EMBL" id="CALNXJ010000047">
    <property type="protein sequence ID" value="CAH3150276.1"/>
    <property type="molecule type" value="Genomic_DNA"/>
</dbReference>
<evidence type="ECO:0000256" key="2">
    <source>
        <dbReference type="SAM" id="SignalP"/>
    </source>
</evidence>
<evidence type="ECO:0000313" key="3">
    <source>
        <dbReference type="EMBL" id="CAH3150276.1"/>
    </source>
</evidence>
<feature type="transmembrane region" description="Helical" evidence="1">
    <location>
        <begin position="376"/>
        <end position="396"/>
    </location>
</feature>
<organism evidence="3 4">
    <name type="scientific">Pocillopora meandrina</name>
    <dbReference type="NCBI Taxonomy" id="46732"/>
    <lineage>
        <taxon>Eukaryota</taxon>
        <taxon>Metazoa</taxon>
        <taxon>Cnidaria</taxon>
        <taxon>Anthozoa</taxon>
        <taxon>Hexacorallia</taxon>
        <taxon>Scleractinia</taxon>
        <taxon>Astrocoeniina</taxon>
        <taxon>Pocilloporidae</taxon>
        <taxon>Pocillopora</taxon>
    </lineage>
</organism>
<evidence type="ECO:0008006" key="5">
    <source>
        <dbReference type="Google" id="ProtNLM"/>
    </source>
</evidence>
<keyword evidence="2" id="KW-0732">Signal</keyword>
<feature type="signal peptide" evidence="2">
    <location>
        <begin position="1"/>
        <end position="25"/>
    </location>
</feature>
<keyword evidence="1" id="KW-0472">Membrane</keyword>
<keyword evidence="4" id="KW-1185">Reference proteome</keyword>
<keyword evidence="1" id="KW-1133">Transmembrane helix</keyword>